<name>A0ABV9AC80_9ACTN</name>
<reference evidence="3" key="1">
    <citation type="journal article" date="2019" name="Int. J. Syst. Evol. Microbiol.">
        <title>The Global Catalogue of Microorganisms (GCM) 10K type strain sequencing project: providing services to taxonomists for standard genome sequencing and annotation.</title>
        <authorList>
            <consortium name="The Broad Institute Genomics Platform"/>
            <consortium name="The Broad Institute Genome Sequencing Center for Infectious Disease"/>
            <person name="Wu L."/>
            <person name="Ma J."/>
        </authorList>
    </citation>
    <scope>NUCLEOTIDE SEQUENCE [LARGE SCALE GENOMIC DNA]</scope>
    <source>
        <strain evidence="3">CGMCC 4.7357</strain>
    </source>
</reference>
<feature type="compositionally biased region" description="Basic and acidic residues" evidence="1">
    <location>
        <begin position="29"/>
        <end position="43"/>
    </location>
</feature>
<keyword evidence="3" id="KW-1185">Reference proteome</keyword>
<dbReference type="Proteomes" id="UP001595997">
    <property type="component" value="Unassembled WGS sequence"/>
</dbReference>
<accession>A0ABV9AC80</accession>
<proteinExistence type="predicted"/>
<evidence type="ECO:0000256" key="1">
    <source>
        <dbReference type="SAM" id="MobiDB-lite"/>
    </source>
</evidence>
<organism evidence="2 3">
    <name type="scientific">Streptomyces ovatisporus</name>
    <dbReference type="NCBI Taxonomy" id="1128682"/>
    <lineage>
        <taxon>Bacteria</taxon>
        <taxon>Bacillati</taxon>
        <taxon>Actinomycetota</taxon>
        <taxon>Actinomycetes</taxon>
        <taxon>Kitasatosporales</taxon>
        <taxon>Streptomycetaceae</taxon>
        <taxon>Streptomyces</taxon>
    </lineage>
</organism>
<gene>
    <name evidence="2" type="ORF">ACFPA8_20675</name>
</gene>
<dbReference type="RefSeq" id="WP_386450689.1">
    <property type="nucleotide sequence ID" value="NZ_JBHSFH010000011.1"/>
</dbReference>
<feature type="compositionally biased region" description="Basic and acidic residues" evidence="1">
    <location>
        <begin position="52"/>
        <end position="62"/>
    </location>
</feature>
<sequence>MAPDVRRWVGGRAEDGVPSAQGGKRHRPSRADGRDEPPDRDGTGRAGQGGRPNRETRREPARQRTFRFTDSLRATALATGVLTA</sequence>
<protein>
    <submittedName>
        <fullName evidence="2">Uncharacterized protein</fullName>
    </submittedName>
</protein>
<feature type="compositionally biased region" description="Basic and acidic residues" evidence="1">
    <location>
        <begin position="1"/>
        <end position="15"/>
    </location>
</feature>
<dbReference type="EMBL" id="JBHSFH010000011">
    <property type="protein sequence ID" value="MFC4496546.1"/>
    <property type="molecule type" value="Genomic_DNA"/>
</dbReference>
<evidence type="ECO:0000313" key="2">
    <source>
        <dbReference type="EMBL" id="MFC4496546.1"/>
    </source>
</evidence>
<feature type="region of interest" description="Disordered" evidence="1">
    <location>
        <begin position="1"/>
        <end position="68"/>
    </location>
</feature>
<comment type="caution">
    <text evidence="2">The sequence shown here is derived from an EMBL/GenBank/DDBJ whole genome shotgun (WGS) entry which is preliminary data.</text>
</comment>
<evidence type="ECO:0000313" key="3">
    <source>
        <dbReference type="Proteomes" id="UP001595997"/>
    </source>
</evidence>